<proteinExistence type="predicted"/>
<evidence type="ECO:0000313" key="2">
    <source>
        <dbReference type="Proteomes" id="UP000186336"/>
    </source>
</evidence>
<evidence type="ECO:0000313" key="1">
    <source>
        <dbReference type="EMBL" id="APX11745.1"/>
    </source>
</evidence>
<dbReference type="KEGG" id="tom:BWR18_08660"/>
<keyword evidence="1" id="KW-0808">Transferase</keyword>
<gene>
    <name evidence="1" type="ORF">BWR18_08660</name>
</gene>
<dbReference type="Proteomes" id="UP000186336">
    <property type="component" value="Chromosome"/>
</dbReference>
<dbReference type="EMBL" id="CP019312">
    <property type="protein sequence ID" value="APX11745.1"/>
    <property type="molecule type" value="Genomic_DNA"/>
</dbReference>
<dbReference type="OrthoDB" id="7203640at2"/>
<reference evidence="1 2" key="1">
    <citation type="submission" date="2017-01" db="EMBL/GenBank/DDBJ databases">
        <title>Complete genome of Tateyamaria omphalii DOK1-4 isolated from seawater in Dokdo.</title>
        <authorList>
            <person name="Kim J.H."/>
            <person name="Chi W.-J."/>
        </authorList>
    </citation>
    <scope>NUCLEOTIDE SEQUENCE [LARGE SCALE GENOMIC DNA]</scope>
    <source>
        <strain evidence="1 2">DOK1-4</strain>
    </source>
</reference>
<dbReference type="STRING" id="299262.BWR18_08660"/>
<sequence>MATWGLSATILAPTADILRFAAHHLERGAHRLYIYLDDENDTAFNALKSNPKVRVQTCDAAYWKRRSVSRPVKHQARQTLNATHAYTRKTEVDWLIHTDVDEFLLSDTPITETLAALPSDTTSARVRPMELLGGSQTAFKAFLPPGRRRNEVVKAIYPTFGEHLKGGFLSHVAGKLFVRTGLPDMEIRIHNAFQNGAMLPDAAELKTIDLAHCHAASWDAWRRAYTYRIAKGSYRADLKPAGQDGLSLHQLFRQLEEQRGEAGLRAFYDEVIGDSADLRARLHAHGALREVNLDLDATVARHFPNAPV</sequence>
<dbReference type="RefSeq" id="WP_076627606.1">
    <property type="nucleotide sequence ID" value="NZ_CP019312.1"/>
</dbReference>
<accession>A0A1P8MUL2</accession>
<dbReference type="AlphaFoldDB" id="A0A1P8MUL2"/>
<dbReference type="Pfam" id="PF13704">
    <property type="entry name" value="Glyco_tranf_2_4"/>
    <property type="match status" value="1"/>
</dbReference>
<dbReference type="GO" id="GO:0016740">
    <property type="term" value="F:transferase activity"/>
    <property type="evidence" value="ECO:0007669"/>
    <property type="project" value="UniProtKB-KW"/>
</dbReference>
<protein>
    <submittedName>
        <fullName evidence="1">Glycosyl transferase family 2</fullName>
    </submittedName>
</protein>
<keyword evidence="2" id="KW-1185">Reference proteome</keyword>
<organism evidence="1 2">
    <name type="scientific">Tateyamaria omphalii</name>
    <dbReference type="NCBI Taxonomy" id="299262"/>
    <lineage>
        <taxon>Bacteria</taxon>
        <taxon>Pseudomonadati</taxon>
        <taxon>Pseudomonadota</taxon>
        <taxon>Alphaproteobacteria</taxon>
        <taxon>Rhodobacterales</taxon>
        <taxon>Roseobacteraceae</taxon>
        <taxon>Tateyamaria</taxon>
    </lineage>
</organism>
<name>A0A1P8MUL2_9RHOB</name>